<dbReference type="FunCoup" id="A0A0P0X754">
    <property type="interactions" value="5"/>
</dbReference>
<feature type="region of interest" description="Disordered" evidence="1">
    <location>
        <begin position="210"/>
        <end position="232"/>
    </location>
</feature>
<feature type="compositionally biased region" description="Basic and acidic residues" evidence="1">
    <location>
        <begin position="422"/>
        <end position="449"/>
    </location>
</feature>
<gene>
    <name evidence="2" type="ordered locus">Os07g0533850</name>
    <name evidence="2" type="ORF">OSNPB_070533850</name>
</gene>
<feature type="compositionally biased region" description="Basic and acidic residues" evidence="1">
    <location>
        <begin position="137"/>
        <end position="151"/>
    </location>
</feature>
<evidence type="ECO:0000256" key="1">
    <source>
        <dbReference type="SAM" id="MobiDB-lite"/>
    </source>
</evidence>
<reference evidence="2 3" key="3">
    <citation type="journal article" date="2013" name="Rice">
        <title>Improvement of the Oryza sativa Nipponbare reference genome using next generation sequence and optical map data.</title>
        <authorList>
            <person name="Kawahara Y."/>
            <person name="de la Bastide M."/>
            <person name="Hamilton J.P."/>
            <person name="Kanamori H."/>
            <person name="McCombie W.R."/>
            <person name="Ouyang S."/>
            <person name="Schwartz D.C."/>
            <person name="Tanaka T."/>
            <person name="Wu J."/>
            <person name="Zhou S."/>
            <person name="Childs K.L."/>
            <person name="Davidson R.M."/>
            <person name="Lin H."/>
            <person name="Quesada-Ocampo L."/>
            <person name="Vaillancourt B."/>
            <person name="Sakai H."/>
            <person name="Lee S.S."/>
            <person name="Kim J."/>
            <person name="Numa H."/>
            <person name="Itoh T."/>
            <person name="Buell C.R."/>
            <person name="Matsumoto T."/>
        </authorList>
    </citation>
    <scope>NUCLEOTIDE SEQUENCE [LARGE SCALE GENOMIC DNA]</scope>
    <source>
        <strain evidence="3">cv. Nipponbare</strain>
    </source>
</reference>
<feature type="non-terminal residue" evidence="2">
    <location>
        <position position="1"/>
    </location>
</feature>
<feature type="compositionally biased region" description="Basic residues" evidence="1">
    <location>
        <begin position="72"/>
        <end position="84"/>
    </location>
</feature>
<sequence>SERAALGRSKRQRLLLDVVEYVQVLLLVVPECAELAVGLAPHRQAPHAAVEDHVVLHREHHVRAAAKVERHARQRRRRRRRRRQREAQVETRGVRPVRHRQLHQGAHRGADSLVRRVDQRRDRRAGVDDEPAGAVCPERERAGRDGQRRRADGYAGEVEVVVRAHRWLGRARDERRRPDAGAVERRRRRRRTEEERALALGVLERRQAVGEHAGGELGDERQAAPAQADEPRRAVPVVAAGVAAPEGNAGDAHLVGRRRAERERLRALQAGRPPGAVRLVVPARAPRRRGRAGQPRLGGAQVQRAAAREHAERRRARRVVQRARLLEAPLPARRALRPDEVAAGVGDGRVRLRRRADGQRHDVLPAVGQVLPRRRGHRARRRRRRRRRRELPPEPRAPVHVAAQGVAHELGRGDPGLGVDARQPDADAAGRRVGEGGARRHTHQHNDHT</sequence>
<dbReference type="InParanoid" id="A0A0P0X754"/>
<dbReference type="Gramene" id="Os07t0533850-00">
    <property type="protein sequence ID" value="Os07t0533850-00"/>
    <property type="gene ID" value="Os07g0533850"/>
</dbReference>
<feature type="compositionally biased region" description="Basic and acidic residues" evidence="1">
    <location>
        <begin position="108"/>
        <end position="127"/>
    </location>
</feature>
<dbReference type="PaxDb" id="39947-A0A0P0X754"/>
<feature type="compositionally biased region" description="Basic residues" evidence="1">
    <location>
        <begin position="372"/>
        <end position="389"/>
    </location>
</feature>
<dbReference type="PROSITE" id="PS50096">
    <property type="entry name" value="IQ"/>
    <property type="match status" value="1"/>
</dbReference>
<proteinExistence type="predicted"/>
<evidence type="ECO:0000313" key="2">
    <source>
        <dbReference type="EMBL" id="BAT01902.1"/>
    </source>
</evidence>
<reference evidence="3" key="1">
    <citation type="journal article" date="2005" name="Nature">
        <title>The map-based sequence of the rice genome.</title>
        <authorList>
            <consortium name="International rice genome sequencing project (IRGSP)"/>
            <person name="Matsumoto T."/>
            <person name="Wu J."/>
            <person name="Kanamori H."/>
            <person name="Katayose Y."/>
            <person name="Fujisawa M."/>
            <person name="Namiki N."/>
            <person name="Mizuno H."/>
            <person name="Yamamoto K."/>
            <person name="Antonio B.A."/>
            <person name="Baba T."/>
            <person name="Sakata K."/>
            <person name="Nagamura Y."/>
            <person name="Aoki H."/>
            <person name="Arikawa K."/>
            <person name="Arita K."/>
            <person name="Bito T."/>
            <person name="Chiden Y."/>
            <person name="Fujitsuka N."/>
            <person name="Fukunaka R."/>
            <person name="Hamada M."/>
            <person name="Harada C."/>
            <person name="Hayashi A."/>
            <person name="Hijishita S."/>
            <person name="Honda M."/>
            <person name="Hosokawa S."/>
            <person name="Ichikawa Y."/>
            <person name="Idonuma A."/>
            <person name="Iijima M."/>
            <person name="Ikeda M."/>
            <person name="Ikeno M."/>
            <person name="Ito K."/>
            <person name="Ito S."/>
            <person name="Ito T."/>
            <person name="Ito Y."/>
            <person name="Ito Y."/>
            <person name="Iwabuchi A."/>
            <person name="Kamiya K."/>
            <person name="Karasawa W."/>
            <person name="Kurita K."/>
            <person name="Katagiri S."/>
            <person name="Kikuta A."/>
            <person name="Kobayashi H."/>
            <person name="Kobayashi N."/>
            <person name="Machita K."/>
            <person name="Maehara T."/>
            <person name="Masukawa M."/>
            <person name="Mizubayashi T."/>
            <person name="Mukai Y."/>
            <person name="Nagasaki H."/>
            <person name="Nagata Y."/>
            <person name="Naito S."/>
            <person name="Nakashima M."/>
            <person name="Nakama Y."/>
            <person name="Nakamichi Y."/>
            <person name="Nakamura M."/>
            <person name="Meguro A."/>
            <person name="Negishi M."/>
            <person name="Ohta I."/>
            <person name="Ohta T."/>
            <person name="Okamoto M."/>
            <person name="Ono N."/>
            <person name="Saji S."/>
            <person name="Sakaguchi M."/>
            <person name="Sakai K."/>
            <person name="Shibata M."/>
            <person name="Shimokawa T."/>
            <person name="Song J."/>
            <person name="Takazaki Y."/>
            <person name="Terasawa K."/>
            <person name="Tsugane M."/>
            <person name="Tsuji K."/>
            <person name="Ueda S."/>
            <person name="Waki K."/>
            <person name="Yamagata H."/>
            <person name="Yamamoto M."/>
            <person name="Yamamoto S."/>
            <person name="Yamane H."/>
            <person name="Yoshiki S."/>
            <person name="Yoshihara R."/>
            <person name="Yukawa K."/>
            <person name="Zhong H."/>
            <person name="Yano M."/>
            <person name="Yuan Q."/>
            <person name="Ouyang S."/>
            <person name="Liu J."/>
            <person name="Jones K.M."/>
            <person name="Gansberger K."/>
            <person name="Moffat K."/>
            <person name="Hill J."/>
            <person name="Bera J."/>
            <person name="Fadrosh D."/>
            <person name="Jin S."/>
            <person name="Johri S."/>
            <person name="Kim M."/>
            <person name="Overton L."/>
            <person name="Reardon M."/>
            <person name="Tsitrin T."/>
            <person name="Vuong H."/>
            <person name="Weaver B."/>
            <person name="Ciecko A."/>
            <person name="Tallon L."/>
            <person name="Jackson J."/>
            <person name="Pai G."/>
            <person name="Aken S.V."/>
            <person name="Utterback T."/>
            <person name="Reidmuller S."/>
            <person name="Feldblyum T."/>
            <person name="Hsiao J."/>
            <person name="Zismann V."/>
            <person name="Iobst S."/>
            <person name="de Vazeille A.R."/>
            <person name="Buell C.R."/>
            <person name="Ying K."/>
            <person name="Li Y."/>
            <person name="Lu T."/>
            <person name="Huang Y."/>
            <person name="Zhao Q."/>
            <person name="Feng Q."/>
            <person name="Zhang L."/>
            <person name="Zhu J."/>
            <person name="Weng Q."/>
            <person name="Mu J."/>
            <person name="Lu Y."/>
            <person name="Fan D."/>
            <person name="Liu Y."/>
            <person name="Guan J."/>
            <person name="Zhang Y."/>
            <person name="Yu S."/>
            <person name="Liu X."/>
            <person name="Zhang Y."/>
            <person name="Hong G."/>
            <person name="Han B."/>
            <person name="Choisne N."/>
            <person name="Demange N."/>
            <person name="Orjeda G."/>
            <person name="Samain S."/>
            <person name="Cattolico L."/>
            <person name="Pelletier E."/>
            <person name="Couloux A."/>
            <person name="Segurens B."/>
            <person name="Wincker P."/>
            <person name="D'Hont A."/>
            <person name="Scarpelli C."/>
            <person name="Weissenbach J."/>
            <person name="Salanoubat M."/>
            <person name="Quetier F."/>
            <person name="Yu Y."/>
            <person name="Kim H.R."/>
            <person name="Rambo T."/>
            <person name="Currie J."/>
            <person name="Collura K."/>
            <person name="Luo M."/>
            <person name="Yang T."/>
            <person name="Ammiraju J.S.S."/>
            <person name="Engler F."/>
            <person name="Soderlund C."/>
            <person name="Wing R.A."/>
            <person name="Palmer L.E."/>
            <person name="de la Bastide M."/>
            <person name="Spiegel L."/>
            <person name="Nascimento L."/>
            <person name="Zutavern T."/>
            <person name="O'Shaughnessy A."/>
            <person name="Dike S."/>
            <person name="Dedhia N."/>
            <person name="Preston R."/>
            <person name="Balija V."/>
            <person name="McCombie W.R."/>
            <person name="Chow T."/>
            <person name="Chen H."/>
            <person name="Chung M."/>
            <person name="Chen C."/>
            <person name="Shaw J."/>
            <person name="Wu H."/>
            <person name="Hsiao K."/>
            <person name="Chao Y."/>
            <person name="Chu M."/>
            <person name="Cheng C."/>
            <person name="Hour A."/>
            <person name="Lee P."/>
            <person name="Lin S."/>
            <person name="Lin Y."/>
            <person name="Liou J."/>
            <person name="Liu S."/>
            <person name="Hsing Y."/>
            <person name="Raghuvanshi S."/>
            <person name="Mohanty A."/>
            <person name="Bharti A.K."/>
            <person name="Gaur A."/>
            <person name="Gupta V."/>
            <person name="Kumar D."/>
            <person name="Ravi V."/>
            <person name="Vij S."/>
            <person name="Kapur A."/>
            <person name="Khurana P."/>
            <person name="Khurana P."/>
            <person name="Khurana J.P."/>
            <person name="Tyagi A.K."/>
            <person name="Gaikwad K."/>
            <person name="Singh A."/>
            <person name="Dalal V."/>
            <person name="Srivastava S."/>
            <person name="Dixit A."/>
            <person name="Pal A.K."/>
            <person name="Ghazi I.A."/>
            <person name="Yadav M."/>
            <person name="Pandit A."/>
            <person name="Bhargava A."/>
            <person name="Sureshbabu K."/>
            <person name="Batra K."/>
            <person name="Sharma T.R."/>
            <person name="Mohapatra T."/>
            <person name="Singh N.K."/>
            <person name="Messing J."/>
            <person name="Nelson A.B."/>
            <person name="Fuks G."/>
            <person name="Kavchok S."/>
            <person name="Keizer G."/>
            <person name="Linton E."/>
            <person name="Llaca V."/>
            <person name="Song R."/>
            <person name="Tanyolac B."/>
            <person name="Young S."/>
            <person name="Ho-Il K."/>
            <person name="Hahn J.H."/>
            <person name="Sangsakoo G."/>
            <person name="Vanavichit A."/>
            <person name="de Mattos Luiz.A.T."/>
            <person name="Zimmer P.D."/>
            <person name="Malone G."/>
            <person name="Dellagostin O."/>
            <person name="de Oliveira A.C."/>
            <person name="Bevan M."/>
            <person name="Bancroft I."/>
            <person name="Minx P."/>
            <person name="Cordum H."/>
            <person name="Wilson R."/>
            <person name="Cheng Z."/>
            <person name="Jin W."/>
            <person name="Jiang J."/>
            <person name="Leong S.A."/>
            <person name="Iwama H."/>
            <person name="Gojobori T."/>
            <person name="Itoh T."/>
            <person name="Niimura Y."/>
            <person name="Fujii Y."/>
            <person name="Habara T."/>
            <person name="Sakai H."/>
            <person name="Sato Y."/>
            <person name="Wilson G."/>
            <person name="Kumar K."/>
            <person name="McCouch S."/>
            <person name="Juretic N."/>
            <person name="Hoen D."/>
            <person name="Wright S."/>
            <person name="Bruskiewich R."/>
            <person name="Bureau T."/>
            <person name="Miyao A."/>
            <person name="Hirochika H."/>
            <person name="Nishikawa T."/>
            <person name="Kadowaki K."/>
            <person name="Sugiura M."/>
            <person name="Burr B."/>
            <person name="Sasaki T."/>
        </authorList>
    </citation>
    <scope>NUCLEOTIDE SEQUENCE [LARGE SCALE GENOMIC DNA]</scope>
    <source>
        <strain evidence="3">cv. Nipponbare</strain>
    </source>
</reference>
<reference evidence="2 3" key="2">
    <citation type="journal article" date="2013" name="Plant Cell Physiol.">
        <title>Rice Annotation Project Database (RAP-DB): an integrative and interactive database for rice genomics.</title>
        <authorList>
            <person name="Sakai H."/>
            <person name="Lee S.S."/>
            <person name="Tanaka T."/>
            <person name="Numa H."/>
            <person name="Kim J."/>
            <person name="Kawahara Y."/>
            <person name="Wakimoto H."/>
            <person name="Yang C.C."/>
            <person name="Iwamoto M."/>
            <person name="Abe T."/>
            <person name="Yamada Y."/>
            <person name="Muto A."/>
            <person name="Inokuchi H."/>
            <person name="Ikemura T."/>
            <person name="Matsumoto T."/>
            <person name="Sasaki T."/>
            <person name="Itoh T."/>
        </authorList>
    </citation>
    <scope>NUCLEOTIDE SEQUENCE [LARGE SCALE GENOMIC DNA]</scope>
    <source>
        <strain evidence="3">cv. Nipponbare</strain>
    </source>
</reference>
<dbReference type="Proteomes" id="UP000059680">
    <property type="component" value="Chromosome 7"/>
</dbReference>
<name>A0A0P0X754_ORYSJ</name>
<dbReference type="EMBL" id="AP014963">
    <property type="protein sequence ID" value="BAT01902.1"/>
    <property type="molecule type" value="Genomic_DNA"/>
</dbReference>
<feature type="region of interest" description="Disordered" evidence="1">
    <location>
        <begin position="370"/>
        <end position="449"/>
    </location>
</feature>
<dbReference type="AlphaFoldDB" id="A0A0P0X754"/>
<feature type="compositionally biased region" description="Basic residues" evidence="1">
    <location>
        <begin position="95"/>
        <end position="106"/>
    </location>
</feature>
<accession>A0A0P0X754</accession>
<feature type="region of interest" description="Disordered" evidence="1">
    <location>
        <begin position="63"/>
        <end position="151"/>
    </location>
</feature>
<keyword evidence="3" id="KW-1185">Reference proteome</keyword>
<organism evidence="2 3">
    <name type="scientific">Oryza sativa subsp. japonica</name>
    <name type="common">Rice</name>
    <dbReference type="NCBI Taxonomy" id="39947"/>
    <lineage>
        <taxon>Eukaryota</taxon>
        <taxon>Viridiplantae</taxon>
        <taxon>Streptophyta</taxon>
        <taxon>Embryophyta</taxon>
        <taxon>Tracheophyta</taxon>
        <taxon>Spermatophyta</taxon>
        <taxon>Magnoliopsida</taxon>
        <taxon>Liliopsida</taxon>
        <taxon>Poales</taxon>
        <taxon>Poaceae</taxon>
        <taxon>BOP clade</taxon>
        <taxon>Oryzoideae</taxon>
        <taxon>Oryzeae</taxon>
        <taxon>Oryzinae</taxon>
        <taxon>Oryza</taxon>
        <taxon>Oryza sativa</taxon>
    </lineage>
</organism>
<protein>
    <submittedName>
        <fullName evidence="2">Os07g0533850 protein</fullName>
    </submittedName>
</protein>
<evidence type="ECO:0000313" key="3">
    <source>
        <dbReference type="Proteomes" id="UP000059680"/>
    </source>
</evidence>